<reference evidence="1 2" key="1">
    <citation type="submission" date="2016-10" db="EMBL/GenBank/DDBJ databases">
        <authorList>
            <person name="de Groot N.N."/>
        </authorList>
    </citation>
    <scope>NUCLEOTIDE SEQUENCE [LARGE SCALE GENOMIC DNA]</scope>
    <source>
        <strain evidence="1 2">MON 2.2</strain>
    </source>
</reference>
<sequence length="218" mass="25102">MTTEPIAAPQVVDRAEHERRWEQQVAIEKELTHFGDRVSARRRRLPMTPIEDYEFAGPEGPVRLSELFGEHQQLCLQFVMFHPDWTDGCPSCTWAVDNLPRKLDLLDDNSVAFAMVSRAPLEKLRAYQAKRGWDDLTWVSSAGTTFHTDWGWTTDEADQPGYSYLLKRGDELFLTYRARARGTEAILPVSAIWDRAVYGRQQDFEDSPDGWPQHPTYG</sequence>
<proteinExistence type="predicted"/>
<evidence type="ECO:0000313" key="2">
    <source>
        <dbReference type="Proteomes" id="UP000198546"/>
    </source>
</evidence>
<dbReference type="OrthoDB" id="4721017at2"/>
<dbReference type="STRING" id="675864.SAMN04489747_0539"/>
<evidence type="ECO:0000313" key="1">
    <source>
        <dbReference type="EMBL" id="SDD24625.1"/>
    </source>
</evidence>
<dbReference type="EMBL" id="LT629688">
    <property type="protein sequence ID" value="SDD24625.1"/>
    <property type="molecule type" value="Genomic_DNA"/>
</dbReference>
<gene>
    <name evidence="1" type="ORF">SAMN04489747_0539</name>
</gene>
<accession>A0A1G6T8E8</accession>
<name>A0A1G6T8E8_9ACTN</name>
<protein>
    <submittedName>
        <fullName evidence="1">Predicted dithiol-disulfide oxidoreductase, DUF899 family</fullName>
    </submittedName>
</protein>
<dbReference type="Gene3D" id="3.40.30.10">
    <property type="entry name" value="Glutaredoxin"/>
    <property type="match status" value="1"/>
</dbReference>
<dbReference type="Pfam" id="PF05988">
    <property type="entry name" value="DUF899"/>
    <property type="match status" value="1"/>
</dbReference>
<organism evidence="1 2">
    <name type="scientific">Auraticoccus monumenti</name>
    <dbReference type="NCBI Taxonomy" id="675864"/>
    <lineage>
        <taxon>Bacteria</taxon>
        <taxon>Bacillati</taxon>
        <taxon>Actinomycetota</taxon>
        <taxon>Actinomycetes</taxon>
        <taxon>Propionibacteriales</taxon>
        <taxon>Propionibacteriaceae</taxon>
        <taxon>Auraticoccus</taxon>
    </lineage>
</organism>
<dbReference type="RefSeq" id="WP_090590380.1">
    <property type="nucleotide sequence ID" value="NZ_LT629688.1"/>
</dbReference>
<dbReference type="Proteomes" id="UP000198546">
    <property type="component" value="Chromosome i"/>
</dbReference>
<dbReference type="SUPFAM" id="SSF52833">
    <property type="entry name" value="Thioredoxin-like"/>
    <property type="match status" value="1"/>
</dbReference>
<dbReference type="AlphaFoldDB" id="A0A1G6T8E8"/>
<dbReference type="InterPro" id="IPR036249">
    <property type="entry name" value="Thioredoxin-like_sf"/>
</dbReference>
<dbReference type="InterPro" id="IPR010296">
    <property type="entry name" value="DUF899_thioredox"/>
</dbReference>
<keyword evidence="2" id="KW-1185">Reference proteome</keyword>